<keyword evidence="5" id="KW-1185">Reference proteome</keyword>
<evidence type="ECO:0008006" key="6">
    <source>
        <dbReference type="Google" id="ProtNLM"/>
    </source>
</evidence>
<evidence type="ECO:0000256" key="1">
    <source>
        <dbReference type="ARBA" id="ARBA00022857"/>
    </source>
</evidence>
<dbReference type="PRINTS" id="PR00080">
    <property type="entry name" value="SDRFAMILY"/>
</dbReference>
<dbReference type="PANTHER" id="PTHR42898">
    <property type="entry name" value="TROPINONE REDUCTASE"/>
    <property type="match status" value="1"/>
</dbReference>
<organism evidence="4 5">
    <name type="scientific">Psophocarpus tetragonolobus</name>
    <name type="common">Winged bean</name>
    <name type="synonym">Dolichos tetragonolobus</name>
    <dbReference type="NCBI Taxonomy" id="3891"/>
    <lineage>
        <taxon>Eukaryota</taxon>
        <taxon>Viridiplantae</taxon>
        <taxon>Streptophyta</taxon>
        <taxon>Embryophyta</taxon>
        <taxon>Tracheophyta</taxon>
        <taxon>Spermatophyta</taxon>
        <taxon>Magnoliopsida</taxon>
        <taxon>eudicotyledons</taxon>
        <taxon>Gunneridae</taxon>
        <taxon>Pentapetalae</taxon>
        <taxon>rosids</taxon>
        <taxon>fabids</taxon>
        <taxon>Fabales</taxon>
        <taxon>Fabaceae</taxon>
        <taxon>Papilionoideae</taxon>
        <taxon>50 kb inversion clade</taxon>
        <taxon>NPAAA clade</taxon>
        <taxon>indigoferoid/millettioid clade</taxon>
        <taxon>Phaseoleae</taxon>
        <taxon>Psophocarpus</taxon>
    </lineage>
</organism>
<protein>
    <recommendedName>
        <fullName evidence="6">Tropinone reductase I</fullName>
    </recommendedName>
</protein>
<sequence>MAETKLSCLKDKRWSLDGMTALVTGATRGIGHAIAEELAEFGAAVHICSRNQQDIDQCLEEWNSKGFRITGSACDVLSRDQRENLIKTVASTFDGKLNILTRIRYAIAEELAEFGAAVHICSRHQQDIDQCLEEWNSKGFRITGSACDVLSRDQRENLIKTVASTFDGKLNILKSAVEVDKLVEAMEYQIPIGRLGEPKDISGLVAFLSLLAASYITGQIITLDGGYIIRTPNGTEPNRRPQSQPKDNYPCAVIPHDEKLMAETKLEFFKDKRWSLHGMTALVTGGTRGIGYAIAEELAEFGAAVHICARNQQDIDQCLEQWSNKGFLTTGSVCDVLSPDQREKLMKNVASIFNGKLNILINNAGTASTKSVLDYTREDVATLFGTNFESCFHLCQLAHPLLKASGYGRIVFISSISGLKAFPLCSIYGASKGALNQFTKNIALEWAKDNIRANTVAPGPVKTVLLDFLMKSPGVDKNVETLISGSPVSRI</sequence>
<accession>A0AAN9SEP2</accession>
<dbReference type="EMBL" id="JAYMYS010000004">
    <property type="protein sequence ID" value="KAK7395244.1"/>
    <property type="molecule type" value="Genomic_DNA"/>
</dbReference>
<dbReference type="Proteomes" id="UP001386955">
    <property type="component" value="Unassembled WGS sequence"/>
</dbReference>
<evidence type="ECO:0000313" key="5">
    <source>
        <dbReference type="Proteomes" id="UP001386955"/>
    </source>
</evidence>
<dbReference type="InterPro" id="IPR002347">
    <property type="entry name" value="SDR_fam"/>
</dbReference>
<dbReference type="Pfam" id="PF00106">
    <property type="entry name" value="adh_short"/>
    <property type="match status" value="3"/>
</dbReference>
<dbReference type="InterPro" id="IPR036291">
    <property type="entry name" value="NAD(P)-bd_dom_sf"/>
</dbReference>
<dbReference type="InterPro" id="IPR045000">
    <property type="entry name" value="TR"/>
</dbReference>
<evidence type="ECO:0000256" key="2">
    <source>
        <dbReference type="ARBA" id="ARBA00023002"/>
    </source>
</evidence>
<keyword evidence="1" id="KW-0521">NADP</keyword>
<dbReference type="GO" id="GO:0016491">
    <property type="term" value="F:oxidoreductase activity"/>
    <property type="evidence" value="ECO:0007669"/>
    <property type="project" value="UniProtKB-KW"/>
</dbReference>
<proteinExistence type="inferred from homology"/>
<dbReference type="Gene3D" id="3.40.50.720">
    <property type="entry name" value="NAD(P)-binding Rossmann-like Domain"/>
    <property type="match status" value="4"/>
</dbReference>
<reference evidence="4 5" key="1">
    <citation type="submission" date="2024-01" db="EMBL/GenBank/DDBJ databases">
        <title>The genomes of 5 underutilized Papilionoideae crops provide insights into root nodulation and disease resistanc.</title>
        <authorList>
            <person name="Jiang F."/>
        </authorList>
    </citation>
    <scope>NUCLEOTIDE SEQUENCE [LARGE SCALE GENOMIC DNA]</scope>
    <source>
        <strain evidence="4">DUOXIRENSHENG_FW03</strain>
        <tissue evidence="4">Leaves</tissue>
    </source>
</reference>
<evidence type="ECO:0000313" key="4">
    <source>
        <dbReference type="EMBL" id="KAK7395244.1"/>
    </source>
</evidence>
<name>A0AAN9SEP2_PSOTE</name>
<dbReference type="PROSITE" id="PS00061">
    <property type="entry name" value="ADH_SHORT"/>
    <property type="match status" value="1"/>
</dbReference>
<keyword evidence="2" id="KW-0560">Oxidoreductase</keyword>
<dbReference type="InterPro" id="IPR020904">
    <property type="entry name" value="Sc_DH/Rdtase_CS"/>
</dbReference>
<comment type="similarity">
    <text evidence="3">Belongs to the short-chain dehydrogenases/reductases (SDR) family. SDR65C subfamily.</text>
</comment>
<evidence type="ECO:0000256" key="3">
    <source>
        <dbReference type="ARBA" id="ARBA00025714"/>
    </source>
</evidence>
<dbReference type="AlphaFoldDB" id="A0AAN9SEP2"/>
<dbReference type="PRINTS" id="PR00081">
    <property type="entry name" value="GDHRDH"/>
</dbReference>
<dbReference type="SUPFAM" id="SSF51735">
    <property type="entry name" value="NAD(P)-binding Rossmann-fold domains"/>
    <property type="match status" value="3"/>
</dbReference>
<gene>
    <name evidence="4" type="ORF">VNO78_15794</name>
</gene>
<dbReference type="PANTHER" id="PTHR42898:SF101">
    <property type="entry name" value="ENOYL-(ACYL CARRIER) REDUCTASE"/>
    <property type="match status" value="1"/>
</dbReference>
<dbReference type="Pfam" id="PF13561">
    <property type="entry name" value="adh_short_C2"/>
    <property type="match status" value="1"/>
</dbReference>
<dbReference type="FunFam" id="3.40.50.720:FF:000084">
    <property type="entry name" value="Short-chain dehydrogenase reductase"/>
    <property type="match status" value="1"/>
</dbReference>
<comment type="caution">
    <text evidence="4">The sequence shown here is derived from an EMBL/GenBank/DDBJ whole genome shotgun (WGS) entry which is preliminary data.</text>
</comment>